<gene>
    <name evidence="2" type="ORF">LLEC1_07773</name>
</gene>
<reference evidence="2 3" key="1">
    <citation type="submission" date="2016-03" db="EMBL/GenBank/DDBJ databases">
        <title>Fine-scale spatial genetic structure of a fungal parasite of coffee scale insects.</title>
        <authorList>
            <person name="Jackson D."/>
            <person name="Zemenick K.A."/>
            <person name="Malloure B."/>
            <person name="Quandt C.A."/>
            <person name="James T.Y."/>
        </authorList>
    </citation>
    <scope>NUCLEOTIDE SEQUENCE [LARGE SCALE GENOMIC DNA]</scope>
    <source>
        <strain evidence="2 3">UM487</strain>
    </source>
</reference>
<name>A0A179I1N3_CORDF</name>
<evidence type="ECO:0000256" key="1">
    <source>
        <dbReference type="SAM" id="MobiDB-lite"/>
    </source>
</evidence>
<comment type="caution">
    <text evidence="2">The sequence shown here is derived from an EMBL/GenBank/DDBJ whole genome shotgun (WGS) entry which is preliminary data.</text>
</comment>
<evidence type="ECO:0000313" key="2">
    <source>
        <dbReference type="EMBL" id="OAQ96635.1"/>
    </source>
</evidence>
<protein>
    <submittedName>
        <fullName evidence="2">Uncharacterized protein</fullName>
    </submittedName>
</protein>
<feature type="region of interest" description="Disordered" evidence="1">
    <location>
        <begin position="122"/>
        <end position="193"/>
    </location>
</feature>
<dbReference type="OrthoDB" id="4770059at2759"/>
<feature type="compositionally biased region" description="Basic and acidic residues" evidence="1">
    <location>
        <begin position="157"/>
        <end position="173"/>
    </location>
</feature>
<evidence type="ECO:0000313" key="3">
    <source>
        <dbReference type="Proteomes" id="UP000243081"/>
    </source>
</evidence>
<dbReference type="EMBL" id="LUKN01004031">
    <property type="protein sequence ID" value="OAQ96635.1"/>
    <property type="molecule type" value="Genomic_DNA"/>
</dbReference>
<sequence length="193" mass="20685">MATALTARASTTAHAMPMTTQPLACPAPVLTADFDRCSVPGGLGLWQYGGYYSPGVCFIGYVALCTQTSAAPWPISKDETAVRGYECNDETADQKYATSLYNDIALSAPAFEIRWRSGDHISTKKRRNSKEAGRGDGDAAELDPGANPIAELQSEGLAKELDSNRPKQYDDHAAVNNEPVELPGDSRHFGSLS</sequence>
<accession>A0A179I1N3</accession>
<proteinExistence type="predicted"/>
<feature type="compositionally biased region" description="Basic and acidic residues" evidence="1">
    <location>
        <begin position="184"/>
        <end position="193"/>
    </location>
</feature>
<keyword evidence="3" id="KW-1185">Reference proteome</keyword>
<organism evidence="2 3">
    <name type="scientific">Cordyceps confragosa</name>
    <name type="common">Lecanicillium lecanii</name>
    <dbReference type="NCBI Taxonomy" id="2714763"/>
    <lineage>
        <taxon>Eukaryota</taxon>
        <taxon>Fungi</taxon>
        <taxon>Dikarya</taxon>
        <taxon>Ascomycota</taxon>
        <taxon>Pezizomycotina</taxon>
        <taxon>Sordariomycetes</taxon>
        <taxon>Hypocreomycetidae</taxon>
        <taxon>Hypocreales</taxon>
        <taxon>Cordycipitaceae</taxon>
        <taxon>Akanthomyces</taxon>
    </lineage>
</organism>
<dbReference type="OMA" id="GYECNDE"/>
<dbReference type="Proteomes" id="UP000243081">
    <property type="component" value="Unassembled WGS sequence"/>
</dbReference>
<dbReference type="AlphaFoldDB" id="A0A179I1N3"/>